<gene>
    <name evidence="3" type="ORF">BO71DRAFT_178053</name>
</gene>
<proteinExistence type="predicted"/>
<evidence type="ECO:0000313" key="4">
    <source>
        <dbReference type="Proteomes" id="UP000247810"/>
    </source>
</evidence>
<evidence type="ECO:0000256" key="1">
    <source>
        <dbReference type="SAM" id="MobiDB-lite"/>
    </source>
</evidence>
<dbReference type="AlphaFoldDB" id="A0A319DGV7"/>
<feature type="signal peptide" evidence="2">
    <location>
        <begin position="1"/>
        <end position="19"/>
    </location>
</feature>
<dbReference type="EMBL" id="KZ825838">
    <property type="protein sequence ID" value="PYH96344.1"/>
    <property type="molecule type" value="Genomic_DNA"/>
</dbReference>
<evidence type="ECO:0000313" key="3">
    <source>
        <dbReference type="EMBL" id="PYH96344.1"/>
    </source>
</evidence>
<protein>
    <submittedName>
        <fullName evidence="3">Uncharacterized protein</fullName>
    </submittedName>
</protein>
<feature type="region of interest" description="Disordered" evidence="1">
    <location>
        <begin position="27"/>
        <end position="55"/>
    </location>
</feature>
<sequence length="92" mass="9963">MLSGVIIHYFLILCDLGISSDPLNHRMHAHSDSSVSHRPAVPPPPEDHHPPDLPDNPSLFVLGSFPFFFACFSFSPTLPSRDAPCPSQAAAS</sequence>
<name>A0A319DGV7_9EURO</name>
<accession>A0A319DGV7</accession>
<dbReference type="Proteomes" id="UP000247810">
    <property type="component" value="Unassembled WGS sequence"/>
</dbReference>
<keyword evidence="4" id="KW-1185">Reference proteome</keyword>
<evidence type="ECO:0000256" key="2">
    <source>
        <dbReference type="SAM" id="SignalP"/>
    </source>
</evidence>
<reference evidence="3 4" key="1">
    <citation type="submission" date="2018-02" db="EMBL/GenBank/DDBJ databases">
        <title>The genomes of Aspergillus section Nigri reveals drivers in fungal speciation.</title>
        <authorList>
            <consortium name="DOE Joint Genome Institute"/>
            <person name="Vesth T.C."/>
            <person name="Nybo J."/>
            <person name="Theobald S."/>
            <person name="Brandl J."/>
            <person name="Frisvad J.C."/>
            <person name="Nielsen K.F."/>
            <person name="Lyhne E.K."/>
            <person name="Kogle M.E."/>
            <person name="Kuo A."/>
            <person name="Riley R."/>
            <person name="Clum A."/>
            <person name="Nolan M."/>
            <person name="Lipzen A."/>
            <person name="Salamov A."/>
            <person name="Henrissat B."/>
            <person name="Wiebenga A."/>
            <person name="De vries R.P."/>
            <person name="Grigoriev I.V."/>
            <person name="Mortensen U.H."/>
            <person name="Andersen M.R."/>
            <person name="Baker S.E."/>
        </authorList>
    </citation>
    <scope>NUCLEOTIDE SEQUENCE [LARGE SCALE GENOMIC DNA]</scope>
    <source>
        <strain evidence="3 4">CBS 707.79</strain>
    </source>
</reference>
<feature type="chain" id="PRO_5016326996" evidence="2">
    <location>
        <begin position="20"/>
        <end position="92"/>
    </location>
</feature>
<keyword evidence="2" id="KW-0732">Signal</keyword>
<organism evidence="3 4">
    <name type="scientific">Aspergillus ellipticus CBS 707.79</name>
    <dbReference type="NCBI Taxonomy" id="1448320"/>
    <lineage>
        <taxon>Eukaryota</taxon>
        <taxon>Fungi</taxon>
        <taxon>Dikarya</taxon>
        <taxon>Ascomycota</taxon>
        <taxon>Pezizomycotina</taxon>
        <taxon>Eurotiomycetes</taxon>
        <taxon>Eurotiomycetidae</taxon>
        <taxon>Eurotiales</taxon>
        <taxon>Aspergillaceae</taxon>
        <taxon>Aspergillus</taxon>
        <taxon>Aspergillus subgen. Circumdati</taxon>
    </lineage>
</organism>
<dbReference type="VEuPathDB" id="FungiDB:BO71DRAFT_178053"/>